<reference evidence="24" key="1">
    <citation type="submission" date="2020-11" db="EMBL/GenBank/DDBJ databases">
        <authorList>
            <consortium name="DOE Joint Genome Institute"/>
            <person name="Ahrendt S."/>
            <person name="Riley R."/>
            <person name="Andreopoulos W."/>
            <person name="Labutti K."/>
            <person name="Pangilinan J."/>
            <person name="Ruiz-Duenas F.J."/>
            <person name="Barrasa J.M."/>
            <person name="Sanchez-Garcia M."/>
            <person name="Camarero S."/>
            <person name="Miyauchi S."/>
            <person name="Serrano A."/>
            <person name="Linde D."/>
            <person name="Babiker R."/>
            <person name="Drula E."/>
            <person name="Ayuso-Fernandez I."/>
            <person name="Pacheco R."/>
            <person name="Padilla G."/>
            <person name="Ferreira P."/>
            <person name="Barriuso J."/>
            <person name="Kellner H."/>
            <person name="Castanera R."/>
            <person name="Alfaro M."/>
            <person name="Ramirez L."/>
            <person name="Pisabarro A.G."/>
            <person name="Kuo A."/>
            <person name="Tritt A."/>
            <person name="Lipzen A."/>
            <person name="He G."/>
            <person name="Yan M."/>
            <person name="Ng V."/>
            <person name="Cullen D."/>
            <person name="Martin F."/>
            <person name="Rosso M.-N."/>
            <person name="Henrissat B."/>
            <person name="Hibbett D."/>
            <person name="Martinez A.T."/>
            <person name="Grigoriev I.V."/>
        </authorList>
    </citation>
    <scope>NUCLEOTIDE SEQUENCE</scope>
    <source>
        <strain evidence="24">CIRM-BRFM 674</strain>
    </source>
</reference>
<evidence type="ECO:0000256" key="2">
    <source>
        <dbReference type="ARBA" id="ARBA00004191"/>
    </source>
</evidence>
<evidence type="ECO:0000256" key="19">
    <source>
        <dbReference type="ARBA" id="ARBA00023326"/>
    </source>
</evidence>
<name>A0A9P6D2B0_9AGAR</name>
<evidence type="ECO:0000256" key="7">
    <source>
        <dbReference type="ARBA" id="ARBA00022525"/>
    </source>
</evidence>
<keyword evidence="5" id="KW-1003">Cell membrane</keyword>
<evidence type="ECO:0000256" key="1">
    <source>
        <dbReference type="ARBA" id="ARBA00001941"/>
    </source>
</evidence>
<keyword evidence="13" id="KW-0472">Membrane</keyword>
<evidence type="ECO:0000256" key="12">
    <source>
        <dbReference type="ARBA" id="ARBA00023024"/>
    </source>
</evidence>
<feature type="signal peptide" evidence="22">
    <location>
        <begin position="1"/>
        <end position="19"/>
    </location>
</feature>
<keyword evidence="16" id="KW-0170">Cobalt</keyword>
<evidence type="ECO:0000256" key="3">
    <source>
        <dbReference type="ARBA" id="ARBA00004609"/>
    </source>
</evidence>
<dbReference type="EMBL" id="MU155193">
    <property type="protein sequence ID" value="KAF9480488.1"/>
    <property type="molecule type" value="Genomic_DNA"/>
</dbReference>
<dbReference type="GO" id="GO:0009272">
    <property type="term" value="P:fungal-type cell wall biogenesis"/>
    <property type="evidence" value="ECO:0007669"/>
    <property type="project" value="UniProtKB-ARBA"/>
</dbReference>
<evidence type="ECO:0000256" key="17">
    <source>
        <dbReference type="ARBA" id="ARBA00023288"/>
    </source>
</evidence>
<dbReference type="GO" id="GO:0005886">
    <property type="term" value="C:plasma membrane"/>
    <property type="evidence" value="ECO:0007669"/>
    <property type="project" value="UniProtKB-SubCell"/>
</dbReference>
<protein>
    <recommendedName>
        <fullName evidence="20">chitin deacetylase</fullName>
        <ecNumber evidence="20">3.5.1.41</ecNumber>
    </recommendedName>
</protein>
<keyword evidence="11 24" id="KW-0378">Hydrolase</keyword>
<keyword evidence="14" id="KW-0325">Glycoprotein</keyword>
<comment type="catalytic activity">
    <reaction evidence="21">
        <text>[(1-&gt;4)-N-acetyl-beta-D-glucosaminyl](n) + n H2O = chitosan + n acetate</text>
        <dbReference type="Rhea" id="RHEA:10464"/>
        <dbReference type="Rhea" id="RHEA-COMP:9593"/>
        <dbReference type="Rhea" id="RHEA-COMP:9597"/>
        <dbReference type="ChEBI" id="CHEBI:15377"/>
        <dbReference type="ChEBI" id="CHEBI:17029"/>
        <dbReference type="ChEBI" id="CHEBI:30089"/>
        <dbReference type="ChEBI" id="CHEBI:57704"/>
        <dbReference type="EC" id="3.5.1.41"/>
    </reaction>
    <physiologicalReaction direction="left-to-right" evidence="21">
        <dbReference type="Rhea" id="RHEA:10465"/>
    </physiologicalReaction>
</comment>
<dbReference type="FunFam" id="3.20.20.370:FF:000004">
    <property type="entry name" value="Related to Chitin deacetylase"/>
    <property type="match status" value="1"/>
</dbReference>
<evidence type="ECO:0000256" key="10">
    <source>
        <dbReference type="ARBA" id="ARBA00022729"/>
    </source>
</evidence>
<dbReference type="InterPro" id="IPR011330">
    <property type="entry name" value="Glyco_hydro/deAcase_b/a-brl"/>
</dbReference>
<dbReference type="InterPro" id="IPR002509">
    <property type="entry name" value="NODB_dom"/>
</dbReference>
<dbReference type="PROSITE" id="PS51677">
    <property type="entry name" value="NODB"/>
    <property type="match status" value="1"/>
</dbReference>
<evidence type="ECO:0000256" key="20">
    <source>
        <dbReference type="ARBA" id="ARBA00024056"/>
    </source>
</evidence>
<keyword evidence="17" id="KW-0449">Lipoprotein</keyword>
<keyword evidence="19" id="KW-0624">Polysaccharide degradation</keyword>
<dbReference type="Gene3D" id="3.20.20.370">
    <property type="entry name" value="Glycoside hydrolase/deacetylase"/>
    <property type="match status" value="1"/>
</dbReference>
<dbReference type="GO" id="GO:0098552">
    <property type="term" value="C:side of membrane"/>
    <property type="evidence" value="ECO:0007669"/>
    <property type="project" value="UniProtKB-KW"/>
</dbReference>
<proteinExistence type="inferred from homology"/>
<evidence type="ECO:0000256" key="16">
    <source>
        <dbReference type="ARBA" id="ARBA00023285"/>
    </source>
</evidence>
<dbReference type="GO" id="GO:0046872">
    <property type="term" value="F:metal ion binding"/>
    <property type="evidence" value="ECO:0007669"/>
    <property type="project" value="UniProtKB-KW"/>
</dbReference>
<dbReference type="Pfam" id="PF01522">
    <property type="entry name" value="Polysacc_deac_1"/>
    <property type="match status" value="1"/>
</dbReference>
<comment type="caution">
    <text evidence="24">The sequence shown here is derived from an EMBL/GenBank/DDBJ whole genome shotgun (WGS) entry which is preliminary data.</text>
</comment>
<keyword evidence="9" id="KW-0479">Metal-binding</keyword>
<comment type="cofactor">
    <cofactor evidence="1">
        <name>Co(2+)</name>
        <dbReference type="ChEBI" id="CHEBI:48828"/>
    </cofactor>
</comment>
<dbReference type="Proteomes" id="UP000807469">
    <property type="component" value="Unassembled WGS sequence"/>
</dbReference>
<dbReference type="PANTHER" id="PTHR10587">
    <property type="entry name" value="GLYCOSYL TRANSFERASE-RELATED"/>
    <property type="match status" value="1"/>
</dbReference>
<keyword evidence="8" id="KW-0336">GPI-anchor</keyword>
<evidence type="ECO:0000313" key="25">
    <source>
        <dbReference type="Proteomes" id="UP000807469"/>
    </source>
</evidence>
<evidence type="ECO:0000256" key="5">
    <source>
        <dbReference type="ARBA" id="ARBA00022475"/>
    </source>
</evidence>
<evidence type="ECO:0000256" key="15">
    <source>
        <dbReference type="ARBA" id="ARBA00023277"/>
    </source>
</evidence>
<evidence type="ECO:0000256" key="21">
    <source>
        <dbReference type="ARBA" id="ARBA00048494"/>
    </source>
</evidence>
<keyword evidence="12" id="KW-0146">Chitin degradation</keyword>
<evidence type="ECO:0000256" key="13">
    <source>
        <dbReference type="ARBA" id="ARBA00023136"/>
    </source>
</evidence>
<evidence type="ECO:0000256" key="6">
    <source>
        <dbReference type="ARBA" id="ARBA00022512"/>
    </source>
</evidence>
<evidence type="ECO:0000313" key="24">
    <source>
        <dbReference type="EMBL" id="KAF9480488.1"/>
    </source>
</evidence>
<dbReference type="AlphaFoldDB" id="A0A9P6D2B0"/>
<evidence type="ECO:0000256" key="9">
    <source>
        <dbReference type="ARBA" id="ARBA00022723"/>
    </source>
</evidence>
<dbReference type="GO" id="GO:0071555">
    <property type="term" value="P:cell wall organization"/>
    <property type="evidence" value="ECO:0007669"/>
    <property type="project" value="UniProtKB-KW"/>
</dbReference>
<evidence type="ECO:0000256" key="14">
    <source>
        <dbReference type="ARBA" id="ARBA00023180"/>
    </source>
</evidence>
<sequence length="439" mass="47263">MKFFTSALLVSSFAAIAEARLDTPLHARHAHVKRADPTTTSAPAQATYTTIPPLSEITFGMPTRAITAFVATHTPGETPPISGAPVLPSALSLTGYPPQDKIPPTDSAQVKEWMKELEGFHIPDISPTKDSTCAGDPAAAAQAAQRGWWTCGGHTRSTDIVSCPTKFDWGISFDDGPSPQSAILLDKLKQEKLHATFFVVGSRVIERPGMLIEEYMSGHEVSVHTWSHNTLTKLTNEQIVAELGWTRKAIRDALGVTPTTMRPPQGDIDDRVRAISLAMGLVPIIWTSTPDGGKFDSNDWRVAGGLITGVQAFDIFQTILTNGSTIDTGFISLQHDLFEITVDLAVGYFLDTALKHTPKFNLQSIGECLDYPAGNFYRETTVNKTFPYTNLTAGGIDVDGDGIVDIISKNTSTTSAGFRVSASLLSSVTFVALALLGQL</sequence>
<dbReference type="EC" id="3.5.1.41" evidence="20"/>
<dbReference type="OrthoDB" id="407355at2759"/>
<evidence type="ECO:0000259" key="23">
    <source>
        <dbReference type="PROSITE" id="PS51677"/>
    </source>
</evidence>
<evidence type="ECO:0000256" key="11">
    <source>
        <dbReference type="ARBA" id="ARBA00022801"/>
    </source>
</evidence>
<accession>A0A9P6D2B0</accession>
<dbReference type="GO" id="GO:0006032">
    <property type="term" value="P:chitin catabolic process"/>
    <property type="evidence" value="ECO:0007669"/>
    <property type="project" value="UniProtKB-KW"/>
</dbReference>
<dbReference type="InterPro" id="IPR050248">
    <property type="entry name" value="Polysacc_deacetylase_ArnD"/>
</dbReference>
<dbReference type="PANTHER" id="PTHR10587:SF133">
    <property type="entry name" value="CHITIN DEACETYLASE 1-RELATED"/>
    <property type="match status" value="1"/>
</dbReference>
<dbReference type="GO" id="GO:0000272">
    <property type="term" value="P:polysaccharide catabolic process"/>
    <property type="evidence" value="ECO:0007669"/>
    <property type="project" value="UniProtKB-KW"/>
</dbReference>
<keyword evidence="15" id="KW-0119">Carbohydrate metabolism</keyword>
<evidence type="ECO:0000256" key="4">
    <source>
        <dbReference type="ARBA" id="ARBA00010973"/>
    </source>
</evidence>
<feature type="chain" id="PRO_5040383149" description="chitin deacetylase" evidence="22">
    <location>
        <begin position="20"/>
        <end position="439"/>
    </location>
</feature>
<keyword evidence="18" id="KW-0961">Cell wall biogenesis/degradation</keyword>
<dbReference type="SUPFAM" id="SSF88713">
    <property type="entry name" value="Glycoside hydrolase/deacetylase"/>
    <property type="match status" value="1"/>
</dbReference>
<organism evidence="24 25">
    <name type="scientific">Pholiota conissans</name>
    <dbReference type="NCBI Taxonomy" id="109636"/>
    <lineage>
        <taxon>Eukaryota</taxon>
        <taxon>Fungi</taxon>
        <taxon>Dikarya</taxon>
        <taxon>Basidiomycota</taxon>
        <taxon>Agaricomycotina</taxon>
        <taxon>Agaricomycetes</taxon>
        <taxon>Agaricomycetidae</taxon>
        <taxon>Agaricales</taxon>
        <taxon>Agaricineae</taxon>
        <taxon>Strophariaceae</taxon>
        <taxon>Pholiota</taxon>
    </lineage>
</organism>
<dbReference type="GO" id="GO:0004099">
    <property type="term" value="F:chitin deacetylase activity"/>
    <property type="evidence" value="ECO:0007669"/>
    <property type="project" value="UniProtKB-EC"/>
</dbReference>
<evidence type="ECO:0000256" key="18">
    <source>
        <dbReference type="ARBA" id="ARBA00023316"/>
    </source>
</evidence>
<keyword evidence="6" id="KW-0134">Cell wall</keyword>
<keyword evidence="25" id="KW-1185">Reference proteome</keyword>
<keyword evidence="7" id="KW-0964">Secreted</keyword>
<feature type="domain" description="NodB homology" evidence="23">
    <location>
        <begin position="167"/>
        <end position="365"/>
    </location>
</feature>
<evidence type="ECO:0000256" key="8">
    <source>
        <dbReference type="ARBA" id="ARBA00022622"/>
    </source>
</evidence>
<evidence type="ECO:0000256" key="22">
    <source>
        <dbReference type="SAM" id="SignalP"/>
    </source>
</evidence>
<comment type="subcellular location">
    <subcellularLocation>
        <location evidence="3">Cell membrane</location>
        <topology evidence="3">Lipid-anchor</topology>
        <topology evidence="3">GPI-anchor</topology>
    </subcellularLocation>
    <subcellularLocation>
        <location evidence="2">Secreted</location>
        <location evidence="2">Cell wall</location>
    </subcellularLocation>
</comment>
<gene>
    <name evidence="24" type="ORF">BDN70DRAFT_877460</name>
</gene>
<comment type="similarity">
    <text evidence="4">Belongs to the polysaccharide deacetylase family.</text>
</comment>
<keyword evidence="10 22" id="KW-0732">Signal</keyword>